<dbReference type="Gene3D" id="3.30.559.10">
    <property type="entry name" value="Chloramphenicol acetyltransferase-like domain"/>
    <property type="match status" value="2"/>
</dbReference>
<gene>
    <name evidence="3" type="primary">Gs5AT</name>
</gene>
<keyword evidence="2" id="KW-0012">Acyltransferase</keyword>
<protein>
    <submittedName>
        <fullName evidence="3">Hydroxycinnamoyl-CoA:anthocyanin 5-glucoside-6-O-hydroxycinnamoyltransferase</fullName>
    </submittedName>
</protein>
<dbReference type="InterPro" id="IPR051504">
    <property type="entry name" value="Plant_metabolite_acyltrans"/>
</dbReference>
<proteinExistence type="evidence at transcript level"/>
<dbReference type="InterPro" id="IPR023213">
    <property type="entry name" value="CAT-like_dom_sf"/>
</dbReference>
<evidence type="ECO:0000313" key="3">
    <source>
        <dbReference type="EMBL" id="BAD44688.1"/>
    </source>
</evidence>
<keyword evidence="1 3" id="KW-0808">Transferase</keyword>
<evidence type="ECO:0000256" key="1">
    <source>
        <dbReference type="ARBA" id="ARBA00022679"/>
    </source>
</evidence>
<dbReference type="GO" id="GO:0016747">
    <property type="term" value="F:acyltransferase activity, transferring groups other than amino-acyl groups"/>
    <property type="evidence" value="ECO:0007669"/>
    <property type="project" value="UniProtKB-ARBA"/>
</dbReference>
<dbReference type="EMBL" id="AB189924">
    <property type="protein sequence ID" value="BAD44688.1"/>
    <property type="molecule type" value="mRNA"/>
</dbReference>
<evidence type="ECO:0000256" key="2">
    <source>
        <dbReference type="ARBA" id="ARBA00023315"/>
    </source>
</evidence>
<dbReference type="PANTHER" id="PTHR31625">
    <property type="match status" value="1"/>
</dbReference>
<dbReference type="AlphaFoldDB" id="Q65YR4"/>
<accession>Q65YR4</accession>
<reference evidence="3" key="1">
    <citation type="submission" date="2004-09" db="EMBL/GenBank/DDBJ databases">
        <title>cDNA cloning of the genes involved in gentiodelphin biosynthesis from Gentiana scabra.</title>
        <authorList>
            <person name="Noda N."/>
        </authorList>
    </citation>
    <scope>NUCLEOTIDE SEQUENCE</scope>
    <source>
        <tissue evidence="3">Petal</tissue>
    </source>
</reference>
<organism evidence="3">
    <name type="scientific">Gentiana scabra var. buergeri</name>
    <dbReference type="NCBI Taxonomy" id="292588"/>
    <lineage>
        <taxon>Eukaryota</taxon>
        <taxon>Viridiplantae</taxon>
        <taxon>Streptophyta</taxon>
        <taxon>Embryophyta</taxon>
        <taxon>Tracheophyta</taxon>
        <taxon>Spermatophyta</taxon>
        <taxon>Magnoliopsida</taxon>
        <taxon>eudicotyledons</taxon>
        <taxon>Gunneridae</taxon>
        <taxon>Pentapetalae</taxon>
        <taxon>asterids</taxon>
        <taxon>lamiids</taxon>
        <taxon>Gentianales</taxon>
        <taxon>Gentianaceae</taxon>
        <taxon>Gentianeae</taxon>
        <taxon>Gentianinae</taxon>
        <taxon>Gentiana</taxon>
    </lineage>
</organism>
<sequence>MEQIQMVKVLEKCQVTPPFDTTDVELSLPVTFFDIPWLHLNKMQSLLFYDFPYPKTHFLDTVVPNLKASLSLTLKHYVPLSGNLLMPIKSGKMPKFRYSRDEGDSITLIFAESDQDFDNLKGHQLVDSNDLHALFYVMPRVIRTMQDYKVIPLVAVQVTVFPNRGIAVALTAHHSIADAKSFVMFINAWAYINKFGKDADLLSANLLPSFDRSIIKDPYGLEETFWNEMQHVLEMFSRFGSKPPRFNKVRATYVLSLAEIQKLKNKVLNLRGSEPTIRVTTFTVTCGYVWTCMVKSKDDVVSEESSNDENELEYFSFTADCRGLLTPPCPPNYFGNCLASCVAKATHKELVGNKGLLVAVAAIVEAIDKRVHNERGVLADAKTWLSESNGIPSKRFLGITGSPKFDSYGVDFGWGKPAKFDITSVDYAELIYVIQSRDFEKGVEIGVSLPKIHMDAFAKIFEEGFCSLS</sequence>
<name>Q65YR4_9GENT</name>
<dbReference type="Pfam" id="PF02458">
    <property type="entry name" value="Transferase"/>
    <property type="match status" value="1"/>
</dbReference>